<accession>A0A135HNW1</accession>
<dbReference type="PANTHER" id="PTHR42879:SF2">
    <property type="entry name" value="3-OXOACYL-[ACYL-CARRIER-PROTEIN] REDUCTASE FABG"/>
    <property type="match status" value="1"/>
</dbReference>
<dbReference type="PRINTS" id="PR00081">
    <property type="entry name" value="GDHRDH"/>
</dbReference>
<dbReference type="InterPro" id="IPR036291">
    <property type="entry name" value="NAD(P)-bd_dom_sf"/>
</dbReference>
<dbReference type="Pfam" id="PF13561">
    <property type="entry name" value="adh_short_C2"/>
    <property type="match status" value="1"/>
</dbReference>
<name>A0A135HNW1_9HYPH</name>
<comment type="caution">
    <text evidence="2">The sequence shown here is derived from an EMBL/GenBank/DDBJ whole genome shotgun (WGS) entry which is preliminary data.</text>
</comment>
<gene>
    <name evidence="2" type="ORF">ATN84_21960</name>
</gene>
<dbReference type="PRINTS" id="PR00080">
    <property type="entry name" value="SDRFAMILY"/>
</dbReference>
<dbReference type="STRING" id="1494590.ATN84_21960"/>
<keyword evidence="3" id="KW-1185">Reference proteome</keyword>
<evidence type="ECO:0000313" key="3">
    <source>
        <dbReference type="Proteomes" id="UP000070107"/>
    </source>
</evidence>
<sequence length="247" mass="25351">MSARTVALVTGASRNIGRAIAVRLARDGSDVVVHVGRDKSAAEETVAEIRAVGRRVHVVSADLTAPPTCRALVEEAVAIFGGLDILVNNAAIRPEAPFEEITLAEWRRVMALALDAPFLVSQAAVAPLSQSGRAAIVHIGGLTGHTGAANRAHVVAAKAGLVGLGKAMAHDLADKGITVNCVVPGLIDTARKGGTSGAPAHHAHRANLLGRRGTAEDVAEAVAFFCSPANRYVTGQSLHVNGGAFLP</sequence>
<dbReference type="FunFam" id="3.40.50.720:FF:000084">
    <property type="entry name" value="Short-chain dehydrogenase reductase"/>
    <property type="match status" value="1"/>
</dbReference>
<dbReference type="Proteomes" id="UP000070107">
    <property type="component" value="Unassembled WGS sequence"/>
</dbReference>
<protein>
    <submittedName>
        <fullName evidence="2">Short-chain dehydrogenase</fullName>
    </submittedName>
</protein>
<evidence type="ECO:0000256" key="1">
    <source>
        <dbReference type="ARBA" id="ARBA00006484"/>
    </source>
</evidence>
<dbReference type="RefSeq" id="WP_068885124.1">
    <property type="nucleotide sequence ID" value="NZ_LNTU01000040.1"/>
</dbReference>
<proteinExistence type="inferred from homology"/>
<dbReference type="InterPro" id="IPR002347">
    <property type="entry name" value="SDR_fam"/>
</dbReference>
<dbReference type="SUPFAM" id="SSF51735">
    <property type="entry name" value="NAD(P)-binding Rossmann-fold domains"/>
    <property type="match status" value="1"/>
</dbReference>
<dbReference type="Gene3D" id="3.40.50.720">
    <property type="entry name" value="NAD(P)-binding Rossmann-like Domain"/>
    <property type="match status" value="1"/>
</dbReference>
<reference evidence="2 3" key="1">
    <citation type="submission" date="2015-11" db="EMBL/GenBank/DDBJ databases">
        <title>Draft genome sequence of Paramesorhizobium deserti A-3-E, a strain highly resistant to diverse beta-lactam antibiotics.</title>
        <authorList>
            <person name="Lv R."/>
            <person name="Yang X."/>
            <person name="Fang N."/>
            <person name="Guo J."/>
            <person name="Luo X."/>
            <person name="Peng F."/>
            <person name="Yang R."/>
            <person name="Cui Y."/>
            <person name="Fang C."/>
            <person name="Song Y."/>
        </authorList>
    </citation>
    <scope>NUCLEOTIDE SEQUENCE [LARGE SCALE GENOMIC DNA]</scope>
    <source>
        <strain evidence="2 3">A-3-E</strain>
    </source>
</reference>
<dbReference type="AlphaFoldDB" id="A0A135HNW1"/>
<dbReference type="PANTHER" id="PTHR42879">
    <property type="entry name" value="3-OXOACYL-(ACYL-CARRIER-PROTEIN) REDUCTASE"/>
    <property type="match status" value="1"/>
</dbReference>
<comment type="similarity">
    <text evidence="1">Belongs to the short-chain dehydrogenases/reductases (SDR) family.</text>
</comment>
<evidence type="ECO:0000313" key="2">
    <source>
        <dbReference type="EMBL" id="KXF74889.1"/>
    </source>
</evidence>
<organism evidence="2 3">
    <name type="scientific">Paramesorhizobium deserti</name>
    <dbReference type="NCBI Taxonomy" id="1494590"/>
    <lineage>
        <taxon>Bacteria</taxon>
        <taxon>Pseudomonadati</taxon>
        <taxon>Pseudomonadota</taxon>
        <taxon>Alphaproteobacteria</taxon>
        <taxon>Hyphomicrobiales</taxon>
        <taxon>Phyllobacteriaceae</taxon>
        <taxon>Paramesorhizobium</taxon>
    </lineage>
</organism>
<dbReference type="OrthoDB" id="9804774at2"/>
<dbReference type="EMBL" id="LNTU01000040">
    <property type="protein sequence ID" value="KXF74889.1"/>
    <property type="molecule type" value="Genomic_DNA"/>
</dbReference>
<dbReference type="InterPro" id="IPR050259">
    <property type="entry name" value="SDR"/>
</dbReference>